<evidence type="ECO:0000313" key="2">
    <source>
        <dbReference type="EMBL" id="KAG7636086.1"/>
    </source>
</evidence>
<evidence type="ECO:0000313" key="3">
    <source>
        <dbReference type="Proteomes" id="UP000694240"/>
    </source>
</evidence>
<feature type="compositionally biased region" description="Polar residues" evidence="1">
    <location>
        <begin position="74"/>
        <end position="83"/>
    </location>
</feature>
<gene>
    <name evidence="2" type="ORF">ISN45_At02g006810</name>
</gene>
<organism evidence="2 3">
    <name type="scientific">Arabidopsis thaliana x Arabidopsis arenosa</name>
    <dbReference type="NCBI Taxonomy" id="1240361"/>
    <lineage>
        <taxon>Eukaryota</taxon>
        <taxon>Viridiplantae</taxon>
        <taxon>Streptophyta</taxon>
        <taxon>Embryophyta</taxon>
        <taxon>Tracheophyta</taxon>
        <taxon>Spermatophyta</taxon>
        <taxon>Magnoliopsida</taxon>
        <taxon>eudicotyledons</taxon>
        <taxon>Gunneridae</taxon>
        <taxon>Pentapetalae</taxon>
        <taxon>rosids</taxon>
        <taxon>malvids</taxon>
        <taxon>Brassicales</taxon>
        <taxon>Brassicaceae</taxon>
        <taxon>Camelineae</taxon>
        <taxon>Arabidopsis</taxon>
    </lineage>
</organism>
<dbReference type="AlphaFoldDB" id="A0A8T2FKZ3"/>
<accession>A0A8T2FKZ3</accession>
<protein>
    <submittedName>
        <fullName evidence="2">Uncharacterized protein</fullName>
    </submittedName>
</protein>
<keyword evidence="3" id="KW-1185">Reference proteome</keyword>
<evidence type="ECO:0000256" key="1">
    <source>
        <dbReference type="SAM" id="MobiDB-lite"/>
    </source>
</evidence>
<feature type="compositionally biased region" description="Polar residues" evidence="1">
    <location>
        <begin position="114"/>
        <end position="136"/>
    </location>
</feature>
<name>A0A8T2FKZ3_9BRAS</name>
<dbReference type="Proteomes" id="UP000694240">
    <property type="component" value="Chromosome 2"/>
</dbReference>
<reference evidence="2 3" key="1">
    <citation type="submission" date="2020-12" db="EMBL/GenBank/DDBJ databases">
        <title>Concerted genomic and epigenomic changes stabilize Arabidopsis allopolyploids.</title>
        <authorList>
            <person name="Chen Z."/>
        </authorList>
    </citation>
    <scope>NUCLEOTIDE SEQUENCE [LARGE SCALE GENOMIC DNA]</scope>
    <source>
        <strain evidence="2">Allo738</strain>
        <tissue evidence="2">Leaf</tissue>
    </source>
</reference>
<comment type="caution">
    <text evidence="2">The sequence shown here is derived from an EMBL/GenBank/DDBJ whole genome shotgun (WGS) entry which is preliminary data.</text>
</comment>
<feature type="region of interest" description="Disordered" evidence="1">
    <location>
        <begin position="62"/>
        <end position="136"/>
    </location>
</feature>
<proteinExistence type="predicted"/>
<dbReference type="EMBL" id="JAEFBK010000002">
    <property type="protein sequence ID" value="KAG7636086.1"/>
    <property type="molecule type" value="Genomic_DNA"/>
</dbReference>
<sequence length="136" mass="15005">MSGWRTHECHALQPAGVAIELNDEEMAEPHQEPAMPAEYTQANMDGYISRYFGCFWSSNRGKTEPEVRMPNDAFSKSTLSQPRSPARANHSIATSEKQAAQFHSIAKPEESPHQNHSITTRSPGSLSAHSALIQTS</sequence>